<feature type="compositionally biased region" description="Polar residues" evidence="2">
    <location>
        <begin position="574"/>
        <end position="583"/>
    </location>
</feature>
<dbReference type="AlphaFoldDB" id="A0A0N5BBE5"/>
<evidence type="ECO:0000256" key="2">
    <source>
        <dbReference type="SAM" id="MobiDB-lite"/>
    </source>
</evidence>
<feature type="region of interest" description="Disordered" evidence="2">
    <location>
        <begin position="560"/>
        <end position="619"/>
    </location>
</feature>
<feature type="region of interest" description="Disordered" evidence="2">
    <location>
        <begin position="633"/>
        <end position="703"/>
    </location>
</feature>
<keyword evidence="3" id="KW-1185">Reference proteome</keyword>
<feature type="compositionally biased region" description="Acidic residues" evidence="2">
    <location>
        <begin position="666"/>
        <end position="680"/>
    </location>
</feature>
<sequence length="977" mass="113336">MDMEVDGEDFHWRKRFEKCIANPDSRGEISELVLDLEKLALDMAKKKITMDPHLFIEWVINLGLRTSNLEQAIRLLMSGMKMNYLAVERLDVDVNEFREFVCYDQKKKSSEENEEDVRAAKQRKKERELERKKIKWTAKMDELKEQFEYEKDECSRQDDFNVPKQILRALSDGNTDPFNEVFNLHQLVIDEKLHKIKEVTTTVKITKRKQKKLEKVKIPKVYFDDPFFQEATSNYEEGNVCGLISLNCRRDIRGRVMKINGKCNFDLKQHELGQPSWFIRDFHKVVNECLKEEPTKELYRVHSCFPEPPYNFDEPSGFIYENYKPFVPEIPKDSARRIYSDCMYINGLSKEDALKIYGIEEDFLEELNKLTKGEGDFKEIMEKLKKVIPKKSLRELVWSDEEFDITKKENLDKVYNPYYGYETINMEFLPDLTRFDEMKGGKFRKMTDESGEIKFFFGREFIPEEPHQVKNIRRSSHLLDSAKSLDMSQQINELSMANDVLNESGASDTNLNNSFDDLEFNPDRTSRMSFIDNSLLEEERPRKTDVMNFSQLPRGVDQSFWKYKNPDTKKTPRVKSSLSNKGTPKSKKRSSSTRLSQITPKSSRILRSHSKKLGETPLPQIKEEFCGDVFDGGIDDEVCSEPERVPTSDVEEESSHNDSYLSAVDEQGDTNTEDDEDQPSDNEGSNRDFATPSMEVDDDTPVATDDENTLIEESDDEIFICNEELLNGSSNNKGISSATPKPSHELFKNGMNLLHNNSSDCLGPFGQIYDEEELRPIHVKDNIPKGYDKVVTDENAHSFGYMAMKYSDNAGKIKSTTNVTYINAPLIKCAIFDVLSNSQLDDDNCESFNYIMNRAKTGDYKDIDREKLREQFGKCLEFKDALEKLRLSFTSTMKTRVKHPLPDEIIINGHHTLRSLYYCVCQIIPQSKDSQLHYLTFINLLLHMNNRYQMTFIDPSTNMEPDGEAPITCYIKKHSKN</sequence>
<organism evidence="3 4">
    <name type="scientific">Strongyloides papillosus</name>
    <name type="common">Intestinal threadworm</name>
    <dbReference type="NCBI Taxonomy" id="174720"/>
    <lineage>
        <taxon>Eukaryota</taxon>
        <taxon>Metazoa</taxon>
        <taxon>Ecdysozoa</taxon>
        <taxon>Nematoda</taxon>
        <taxon>Chromadorea</taxon>
        <taxon>Rhabditida</taxon>
        <taxon>Tylenchina</taxon>
        <taxon>Panagrolaimomorpha</taxon>
        <taxon>Strongyloidoidea</taxon>
        <taxon>Strongyloididae</taxon>
        <taxon>Strongyloides</taxon>
    </lineage>
</organism>
<evidence type="ECO:0000313" key="3">
    <source>
        <dbReference type="Proteomes" id="UP000046392"/>
    </source>
</evidence>
<feature type="compositionally biased region" description="Polar residues" evidence="2">
    <location>
        <begin position="593"/>
        <end position="602"/>
    </location>
</feature>
<feature type="coiled-coil region" evidence="1">
    <location>
        <begin position="103"/>
        <end position="146"/>
    </location>
</feature>
<proteinExistence type="predicted"/>
<protein>
    <submittedName>
        <fullName evidence="4">CNDH2_C domain-containing protein</fullName>
    </submittedName>
</protein>
<accession>A0A0N5BBE5</accession>
<keyword evidence="1" id="KW-0175">Coiled coil</keyword>
<dbReference type="WBParaSite" id="SPAL_0000335300.1">
    <property type="protein sequence ID" value="SPAL_0000335300.1"/>
    <property type="gene ID" value="SPAL_0000335300"/>
</dbReference>
<evidence type="ECO:0000256" key="1">
    <source>
        <dbReference type="SAM" id="Coils"/>
    </source>
</evidence>
<reference evidence="4" key="1">
    <citation type="submission" date="2017-02" db="UniProtKB">
        <authorList>
            <consortium name="WormBaseParasite"/>
        </authorList>
    </citation>
    <scope>IDENTIFICATION</scope>
</reference>
<dbReference type="Proteomes" id="UP000046392">
    <property type="component" value="Unplaced"/>
</dbReference>
<name>A0A0N5BBE5_STREA</name>
<evidence type="ECO:0000313" key="4">
    <source>
        <dbReference type="WBParaSite" id="SPAL_0000335300.1"/>
    </source>
</evidence>